<dbReference type="AlphaFoldDB" id="A0A0D2KCT6"/>
<dbReference type="FunFam" id="1.10.630.10:FF:000063">
    <property type="entry name" value="Cytochrome P450 monooxygenase"/>
    <property type="match status" value="1"/>
</dbReference>
<evidence type="ECO:0000313" key="15">
    <source>
        <dbReference type="EMBL" id="KIX94528.1"/>
    </source>
</evidence>
<evidence type="ECO:0000256" key="2">
    <source>
        <dbReference type="ARBA" id="ARBA00004370"/>
    </source>
</evidence>
<evidence type="ECO:0000256" key="8">
    <source>
        <dbReference type="ARBA" id="ARBA00023002"/>
    </source>
</evidence>
<evidence type="ECO:0000256" key="11">
    <source>
        <dbReference type="ARBA" id="ARBA00023136"/>
    </source>
</evidence>
<keyword evidence="4 12" id="KW-0349">Heme</keyword>
<dbReference type="GO" id="GO:1902181">
    <property type="term" value="P:verruculogen biosynthetic process"/>
    <property type="evidence" value="ECO:0007669"/>
    <property type="project" value="UniProtKB-ARBA"/>
</dbReference>
<proteinExistence type="inferred from homology"/>
<dbReference type="RefSeq" id="XP_016628651.1">
    <property type="nucleotide sequence ID" value="XM_016780408.1"/>
</dbReference>
<dbReference type="PRINTS" id="PR00463">
    <property type="entry name" value="EP450I"/>
</dbReference>
<keyword evidence="10 13" id="KW-0503">Monooxygenase</keyword>
<evidence type="ECO:0000256" key="14">
    <source>
        <dbReference type="SAM" id="Phobius"/>
    </source>
</evidence>
<evidence type="ECO:0000256" key="6">
    <source>
        <dbReference type="ARBA" id="ARBA00022723"/>
    </source>
</evidence>
<reference evidence="15 16" key="1">
    <citation type="submission" date="2015-01" db="EMBL/GenBank/DDBJ databases">
        <title>The Genome Sequence of Fonsecaea multimorphosa CBS 102226.</title>
        <authorList>
            <consortium name="The Broad Institute Genomics Platform"/>
            <person name="Cuomo C."/>
            <person name="de Hoog S."/>
            <person name="Gorbushina A."/>
            <person name="Stielow B."/>
            <person name="Teixiera M."/>
            <person name="Abouelleil A."/>
            <person name="Chapman S.B."/>
            <person name="Priest M."/>
            <person name="Young S.K."/>
            <person name="Wortman J."/>
            <person name="Nusbaum C."/>
            <person name="Birren B."/>
        </authorList>
    </citation>
    <scope>NUCLEOTIDE SEQUENCE [LARGE SCALE GENOMIC DNA]</scope>
    <source>
        <strain evidence="15 16">CBS 102226</strain>
    </source>
</reference>
<comment type="cofactor">
    <cofactor evidence="1 12">
        <name>heme</name>
        <dbReference type="ChEBI" id="CHEBI:30413"/>
    </cofactor>
</comment>
<evidence type="ECO:0000256" key="9">
    <source>
        <dbReference type="ARBA" id="ARBA00023004"/>
    </source>
</evidence>
<dbReference type="Proteomes" id="UP000053411">
    <property type="component" value="Unassembled WGS sequence"/>
</dbReference>
<evidence type="ECO:0000313" key="16">
    <source>
        <dbReference type="Proteomes" id="UP000053411"/>
    </source>
</evidence>
<dbReference type="PANTHER" id="PTHR24305:SF237">
    <property type="entry name" value="CYTOCHROME P450 MONOOXYGENASE ATNE-RELATED"/>
    <property type="match status" value="1"/>
</dbReference>
<evidence type="ECO:0000256" key="4">
    <source>
        <dbReference type="ARBA" id="ARBA00022617"/>
    </source>
</evidence>
<keyword evidence="7 14" id="KW-1133">Transmembrane helix</keyword>
<feature type="transmembrane region" description="Helical" evidence="14">
    <location>
        <begin position="23"/>
        <end position="44"/>
    </location>
</feature>
<dbReference type="PROSITE" id="PS00086">
    <property type="entry name" value="CYTOCHROME_P450"/>
    <property type="match status" value="1"/>
</dbReference>
<evidence type="ECO:0000256" key="1">
    <source>
        <dbReference type="ARBA" id="ARBA00001971"/>
    </source>
</evidence>
<evidence type="ECO:0000256" key="3">
    <source>
        <dbReference type="ARBA" id="ARBA00010617"/>
    </source>
</evidence>
<evidence type="ECO:0000256" key="10">
    <source>
        <dbReference type="ARBA" id="ARBA00023033"/>
    </source>
</evidence>
<dbReference type="EMBL" id="KN848087">
    <property type="protein sequence ID" value="KIX94528.1"/>
    <property type="molecule type" value="Genomic_DNA"/>
</dbReference>
<comment type="similarity">
    <text evidence="3 13">Belongs to the cytochrome P450 family.</text>
</comment>
<keyword evidence="11 14" id="KW-0472">Membrane</keyword>
<protein>
    <submittedName>
        <fullName evidence="15">Uncharacterized protein</fullName>
    </submittedName>
</protein>
<feature type="binding site" description="axial binding residue" evidence="12">
    <location>
        <position position="481"/>
    </location>
    <ligand>
        <name>heme</name>
        <dbReference type="ChEBI" id="CHEBI:30413"/>
    </ligand>
    <ligandPart>
        <name>Fe</name>
        <dbReference type="ChEBI" id="CHEBI:18248"/>
    </ligandPart>
</feature>
<name>A0A0D2KCT6_9EURO</name>
<dbReference type="Pfam" id="PF00067">
    <property type="entry name" value="p450"/>
    <property type="match status" value="1"/>
</dbReference>
<evidence type="ECO:0000256" key="13">
    <source>
        <dbReference type="RuleBase" id="RU000461"/>
    </source>
</evidence>
<keyword evidence="5 14" id="KW-0812">Transmembrane</keyword>
<dbReference type="GO" id="GO:0005506">
    <property type="term" value="F:iron ion binding"/>
    <property type="evidence" value="ECO:0007669"/>
    <property type="project" value="InterPro"/>
</dbReference>
<gene>
    <name evidence="15" type="ORF">Z520_09914</name>
</gene>
<dbReference type="InterPro" id="IPR002401">
    <property type="entry name" value="Cyt_P450_E_grp-I"/>
</dbReference>
<dbReference type="GeneID" id="27715660"/>
<evidence type="ECO:0000256" key="12">
    <source>
        <dbReference type="PIRSR" id="PIRSR602401-1"/>
    </source>
</evidence>
<keyword evidence="8 13" id="KW-0560">Oxidoreductase</keyword>
<organism evidence="15 16">
    <name type="scientific">Fonsecaea multimorphosa CBS 102226</name>
    <dbReference type="NCBI Taxonomy" id="1442371"/>
    <lineage>
        <taxon>Eukaryota</taxon>
        <taxon>Fungi</taxon>
        <taxon>Dikarya</taxon>
        <taxon>Ascomycota</taxon>
        <taxon>Pezizomycotina</taxon>
        <taxon>Eurotiomycetes</taxon>
        <taxon>Chaetothyriomycetidae</taxon>
        <taxon>Chaetothyriales</taxon>
        <taxon>Herpotrichiellaceae</taxon>
        <taxon>Fonsecaea</taxon>
    </lineage>
</organism>
<dbReference type="CDD" id="cd11061">
    <property type="entry name" value="CYP67-like"/>
    <property type="match status" value="1"/>
</dbReference>
<sequence>MFETALSGNSSANVMQTLWSIPFAWKLTLPILAVVFYILILIVYRLWLHPLAKYPGPLLARLTNWYAVYHAYKGDRHLDMYYAHQKYGEQARGAEELLLTRSTPLGKFVRLAPNLVTVNDAAAIKEIYGVNQNVRKSVFYQPAIEHSGIESTFNARDRQLHAQKRRILAPAFTEPALAAMEDYMQSHIRRLFHAASGEEIFQSEAQCWTADMGKWGNYLTFDVMADLVFGKDFGMLAGDESRELPEIIDGAVHRELIAGSSPFVNRWGLDKILFPDIVKRGSKLIKYAKQQAEIRLKADPNRKDFFWYLSNAKEKDGRLSYSDPREIFSEARTLIIGGSDTTATQLAANFFYITQNPKTLAKLTAEVRSTFPNVDAIRLGPALDSCRYLRAVVDETLRISPSLPGILPREVLPGGLSVCGEHFPPGVDLAVPIYTVHHNTTIYPCPHKHIPERWLPDQTSEEAVKQCHEALTPFSYGSRMCIGWRLALMELRLTIARAVWMFELEYLGGGREDRLRGPDSEGVEYQLLDHMAAGRNGPIIRFRKREAF</sequence>
<dbReference type="InterPro" id="IPR017972">
    <property type="entry name" value="Cyt_P450_CS"/>
</dbReference>
<keyword evidence="16" id="KW-1185">Reference proteome</keyword>
<dbReference type="VEuPathDB" id="FungiDB:Z520_09914"/>
<comment type="subcellular location">
    <subcellularLocation>
        <location evidence="2">Membrane</location>
    </subcellularLocation>
</comment>
<dbReference type="PANTHER" id="PTHR24305">
    <property type="entry name" value="CYTOCHROME P450"/>
    <property type="match status" value="1"/>
</dbReference>
<dbReference type="InterPro" id="IPR050121">
    <property type="entry name" value="Cytochrome_P450_monoxygenase"/>
</dbReference>
<dbReference type="GO" id="GO:0016705">
    <property type="term" value="F:oxidoreductase activity, acting on paired donors, with incorporation or reduction of molecular oxygen"/>
    <property type="evidence" value="ECO:0007669"/>
    <property type="project" value="InterPro"/>
</dbReference>
<dbReference type="Gene3D" id="1.10.630.10">
    <property type="entry name" value="Cytochrome P450"/>
    <property type="match status" value="1"/>
</dbReference>
<dbReference type="InterPro" id="IPR036396">
    <property type="entry name" value="Cyt_P450_sf"/>
</dbReference>
<dbReference type="OrthoDB" id="1470350at2759"/>
<keyword evidence="9 12" id="KW-0408">Iron</keyword>
<dbReference type="STRING" id="1442371.A0A0D2KCT6"/>
<evidence type="ECO:0000256" key="7">
    <source>
        <dbReference type="ARBA" id="ARBA00022989"/>
    </source>
</evidence>
<dbReference type="PRINTS" id="PR00385">
    <property type="entry name" value="P450"/>
</dbReference>
<keyword evidence="6 12" id="KW-0479">Metal-binding</keyword>
<dbReference type="SUPFAM" id="SSF48264">
    <property type="entry name" value="Cytochrome P450"/>
    <property type="match status" value="1"/>
</dbReference>
<dbReference type="InterPro" id="IPR001128">
    <property type="entry name" value="Cyt_P450"/>
</dbReference>
<dbReference type="GO" id="GO:0016020">
    <property type="term" value="C:membrane"/>
    <property type="evidence" value="ECO:0007669"/>
    <property type="project" value="UniProtKB-SubCell"/>
</dbReference>
<accession>A0A0D2KCT6</accession>
<dbReference type="GO" id="GO:0020037">
    <property type="term" value="F:heme binding"/>
    <property type="evidence" value="ECO:0007669"/>
    <property type="project" value="InterPro"/>
</dbReference>
<dbReference type="GO" id="GO:0004497">
    <property type="term" value="F:monooxygenase activity"/>
    <property type="evidence" value="ECO:0007669"/>
    <property type="project" value="UniProtKB-KW"/>
</dbReference>
<evidence type="ECO:0000256" key="5">
    <source>
        <dbReference type="ARBA" id="ARBA00022692"/>
    </source>
</evidence>